<dbReference type="Pfam" id="PF00096">
    <property type="entry name" value="zf-C2H2"/>
    <property type="match status" value="4"/>
</dbReference>
<dbReference type="GO" id="GO:0000981">
    <property type="term" value="F:DNA-binding transcription factor activity, RNA polymerase II-specific"/>
    <property type="evidence" value="ECO:0007669"/>
    <property type="project" value="UniProtKB-ARBA"/>
</dbReference>
<evidence type="ECO:0000256" key="2">
    <source>
        <dbReference type="ARBA" id="ARBA00022737"/>
    </source>
</evidence>
<protein>
    <recommendedName>
        <fullName evidence="7">C2H2-type domain-containing protein</fullName>
    </recommendedName>
</protein>
<keyword evidence="1" id="KW-0479">Metal-binding</keyword>
<evidence type="ECO:0000256" key="5">
    <source>
        <dbReference type="PROSITE-ProRule" id="PRU00042"/>
    </source>
</evidence>
<organism evidence="8 9">
    <name type="scientific">Fusarium oxysporum f. sp. radicis-cucumerinum</name>
    <dbReference type="NCBI Taxonomy" id="327505"/>
    <lineage>
        <taxon>Eukaryota</taxon>
        <taxon>Fungi</taxon>
        <taxon>Dikarya</taxon>
        <taxon>Ascomycota</taxon>
        <taxon>Pezizomycotina</taxon>
        <taxon>Sordariomycetes</taxon>
        <taxon>Hypocreomycetidae</taxon>
        <taxon>Hypocreales</taxon>
        <taxon>Nectriaceae</taxon>
        <taxon>Fusarium</taxon>
        <taxon>Fusarium oxysporum species complex</taxon>
    </lineage>
</organism>
<reference evidence="8 9" key="1">
    <citation type="journal article" date="2016" name="Environ. Microbiol.">
        <title>Effector profiles distinguish formae speciales of Fusarium oxysporum.</title>
        <authorList>
            <person name="van Dam P."/>
            <person name="Fokkens L."/>
            <person name="Schmidt S.M."/>
            <person name="Linmans J.H."/>
            <person name="Kistler H.C."/>
            <person name="Ma L.J."/>
            <person name="Rep M."/>
        </authorList>
    </citation>
    <scope>NUCLEOTIDE SEQUENCE [LARGE SCALE GENOMIC DNA]</scope>
    <source>
        <strain evidence="8 9">Forc016</strain>
    </source>
</reference>
<dbReference type="AlphaFoldDB" id="A0A2H3G3W0"/>
<evidence type="ECO:0000256" key="6">
    <source>
        <dbReference type="SAM" id="MobiDB-lite"/>
    </source>
</evidence>
<feature type="domain" description="C2H2-type" evidence="7">
    <location>
        <begin position="16"/>
        <end position="45"/>
    </location>
</feature>
<evidence type="ECO:0000259" key="7">
    <source>
        <dbReference type="PROSITE" id="PS50157"/>
    </source>
</evidence>
<proteinExistence type="predicted"/>
<dbReference type="InterPro" id="IPR013087">
    <property type="entry name" value="Znf_C2H2_type"/>
</dbReference>
<keyword evidence="4" id="KW-0862">Zinc</keyword>
<dbReference type="InterPro" id="IPR036236">
    <property type="entry name" value="Znf_C2H2_sf"/>
</dbReference>
<gene>
    <name evidence="8" type="ORF">AU210_014620</name>
</gene>
<comment type="caution">
    <text evidence="8">The sequence shown here is derived from an EMBL/GenBank/DDBJ whole genome shotgun (WGS) entry which is preliminary data.</text>
</comment>
<feature type="region of interest" description="Disordered" evidence="6">
    <location>
        <begin position="123"/>
        <end position="162"/>
    </location>
</feature>
<feature type="domain" description="C2H2-type" evidence="7">
    <location>
        <begin position="76"/>
        <end position="105"/>
    </location>
</feature>
<sequence>MEVTELIKEQLTARPFQCGWQSCTKSFNRKSDLQRHYRIHTNERPYACSTSECGKSFIQRSALTIHNRTHTGEKPHQCQQIDCGKRFSDSSSLARHRRVHTGSCPYKCARDGCSKSFRRKATMVEHQRTSHQQGMSPNDILQDCSSDSEDDEPPSTPQHSAMTWSPYDIVSMDQAIPYGPLHRATSYADFDQQVHDQHMLQQYANEHGIPSSVSQEFHGQPIPDYYVGALTPRRTTTMPRQMYYVTEQGNPEVVTMTNAAQLHYQLPQQVERPLVELRYSTLATAASIQSSPRTFSATSVSSPMFQERFYAYLPRNRQEYAQADSQQSIIQYQQPMQHLMGQFQQPVASQAQPIHAPAADHSHKKPAQAQQEQWSNYDLPIEVTTIRQLPVYGTTVYDPYGPKIEVDDPSMQLPSSRLGSL</sequence>
<evidence type="ECO:0000256" key="1">
    <source>
        <dbReference type="ARBA" id="ARBA00022723"/>
    </source>
</evidence>
<evidence type="ECO:0000313" key="8">
    <source>
        <dbReference type="EMBL" id="PCD25517.1"/>
    </source>
</evidence>
<keyword evidence="3 5" id="KW-0863">Zinc-finger</keyword>
<feature type="region of interest" description="Disordered" evidence="6">
    <location>
        <begin position="346"/>
        <end position="372"/>
    </location>
</feature>
<dbReference type="Gene3D" id="3.30.160.60">
    <property type="entry name" value="Classic Zinc Finger"/>
    <property type="match status" value="4"/>
</dbReference>
<dbReference type="STRING" id="327505.A0A2H3G3W0"/>
<dbReference type="GO" id="GO:0008270">
    <property type="term" value="F:zinc ion binding"/>
    <property type="evidence" value="ECO:0007669"/>
    <property type="project" value="UniProtKB-KW"/>
</dbReference>
<name>A0A2H3G3W0_FUSOX</name>
<dbReference type="SMART" id="SM00355">
    <property type="entry name" value="ZnF_C2H2"/>
    <property type="match status" value="4"/>
</dbReference>
<dbReference type="PANTHER" id="PTHR23235:SF120">
    <property type="entry name" value="KRUPPEL-LIKE FACTOR 15"/>
    <property type="match status" value="1"/>
</dbReference>
<accession>A0A2H3G3W0</accession>
<evidence type="ECO:0000256" key="3">
    <source>
        <dbReference type="ARBA" id="ARBA00022771"/>
    </source>
</evidence>
<dbReference type="FunFam" id="3.30.160.60:FF:002343">
    <property type="entry name" value="Zinc finger protein 33A"/>
    <property type="match status" value="1"/>
</dbReference>
<dbReference type="Proteomes" id="UP000219602">
    <property type="component" value="Chromosome 12"/>
</dbReference>
<dbReference type="FunFam" id="3.30.160.60:FF:001872">
    <property type="entry name" value="Zinc finger protein"/>
    <property type="match status" value="1"/>
</dbReference>
<dbReference type="PROSITE" id="PS50157">
    <property type="entry name" value="ZINC_FINGER_C2H2_2"/>
    <property type="match status" value="4"/>
</dbReference>
<dbReference type="EMBL" id="MABQ02000010">
    <property type="protein sequence ID" value="PCD25517.1"/>
    <property type="molecule type" value="Genomic_DNA"/>
</dbReference>
<reference evidence="8 9" key="2">
    <citation type="journal article" date="2017" name="Sci. Rep.">
        <title>A mobile pathogenicity chromosome in Fusarium oxysporum for infection of multiple cucurbit species.</title>
        <authorList>
            <person name="van Dam P."/>
            <person name="Fokkens L."/>
            <person name="Ayukawa Y."/>
            <person name="van der Gragt M."/>
            <person name="Ter Horst A."/>
            <person name="Brankovics B."/>
            <person name="Houterman P.M."/>
            <person name="Arie T."/>
            <person name="Rep M."/>
        </authorList>
    </citation>
    <scope>NUCLEOTIDE SEQUENCE [LARGE SCALE GENOMIC DNA]</scope>
    <source>
        <strain evidence="8 9">Forc016</strain>
    </source>
</reference>
<dbReference type="GO" id="GO:0000978">
    <property type="term" value="F:RNA polymerase II cis-regulatory region sequence-specific DNA binding"/>
    <property type="evidence" value="ECO:0007669"/>
    <property type="project" value="TreeGrafter"/>
</dbReference>
<dbReference type="PROSITE" id="PS00028">
    <property type="entry name" value="ZINC_FINGER_C2H2_1"/>
    <property type="match status" value="4"/>
</dbReference>
<dbReference type="SUPFAM" id="SSF57667">
    <property type="entry name" value="beta-beta-alpha zinc fingers"/>
    <property type="match status" value="2"/>
</dbReference>
<dbReference type="PANTHER" id="PTHR23235">
    <property type="entry name" value="KRUEPPEL-LIKE TRANSCRIPTION FACTOR"/>
    <property type="match status" value="1"/>
</dbReference>
<feature type="domain" description="C2H2-type" evidence="7">
    <location>
        <begin position="46"/>
        <end position="75"/>
    </location>
</feature>
<dbReference type="FunFam" id="3.30.160.60:FF:000125">
    <property type="entry name" value="Putative zinc finger protein 143"/>
    <property type="match status" value="1"/>
</dbReference>
<evidence type="ECO:0000313" key="9">
    <source>
        <dbReference type="Proteomes" id="UP000219602"/>
    </source>
</evidence>
<keyword evidence="2" id="KW-0677">Repeat</keyword>
<evidence type="ECO:0000256" key="4">
    <source>
        <dbReference type="ARBA" id="ARBA00022833"/>
    </source>
</evidence>
<feature type="domain" description="C2H2-type" evidence="7">
    <location>
        <begin position="106"/>
        <end position="136"/>
    </location>
</feature>